<organism evidence="1 2">
    <name type="scientific">Leptospira noguchii str. 2001034031</name>
    <dbReference type="NCBI Taxonomy" id="1193053"/>
    <lineage>
        <taxon>Bacteria</taxon>
        <taxon>Pseudomonadati</taxon>
        <taxon>Spirochaetota</taxon>
        <taxon>Spirochaetia</taxon>
        <taxon>Leptospirales</taxon>
        <taxon>Leptospiraceae</taxon>
        <taxon>Leptospira</taxon>
    </lineage>
</organism>
<comment type="caution">
    <text evidence="1">The sequence shown here is derived from an EMBL/GenBank/DDBJ whole genome shotgun (WGS) entry which is preliminary data.</text>
</comment>
<sequence length="57" mass="6602">MNANLPFRLQRISKLNLTLQKDQAARFCPPSFLTEETGGAGSYNFVLIEYFLWTLLY</sequence>
<dbReference type="Proteomes" id="UP000012138">
    <property type="component" value="Unassembled WGS sequence"/>
</dbReference>
<protein>
    <submittedName>
        <fullName evidence="1">Uncharacterized protein</fullName>
    </submittedName>
</protein>
<gene>
    <name evidence="1" type="ORF">LEP1GSC024_0366</name>
</gene>
<accession>M6YAE3</accession>
<dbReference type="EMBL" id="AKXB02000032">
    <property type="protein sequence ID" value="EMO90720.1"/>
    <property type="molecule type" value="Genomic_DNA"/>
</dbReference>
<proteinExistence type="predicted"/>
<name>M6YAE3_9LEPT</name>
<reference evidence="1 2" key="1">
    <citation type="submission" date="2013-01" db="EMBL/GenBank/DDBJ databases">
        <authorList>
            <person name="Harkins D.M."/>
            <person name="Durkin A.S."/>
            <person name="Brinkac L.M."/>
            <person name="Haft D.H."/>
            <person name="Selengut J.D."/>
            <person name="Sanka R."/>
            <person name="DePew J."/>
            <person name="Purushe J."/>
            <person name="Whelen A.C."/>
            <person name="Vinetz J.M."/>
            <person name="Sutton G.G."/>
            <person name="Nierman W.C."/>
            <person name="Fouts D.E."/>
        </authorList>
    </citation>
    <scope>NUCLEOTIDE SEQUENCE [LARGE SCALE GENOMIC DNA]</scope>
    <source>
        <strain evidence="1 2">2001034031</strain>
    </source>
</reference>
<evidence type="ECO:0000313" key="2">
    <source>
        <dbReference type="Proteomes" id="UP000012138"/>
    </source>
</evidence>
<dbReference type="AlphaFoldDB" id="M6YAE3"/>
<evidence type="ECO:0000313" key="1">
    <source>
        <dbReference type="EMBL" id="EMO90720.1"/>
    </source>
</evidence>